<name>A0ABT7HKW2_9FUSO</name>
<evidence type="ECO:0000313" key="3">
    <source>
        <dbReference type="Proteomes" id="UP001225134"/>
    </source>
</evidence>
<dbReference type="RefSeq" id="WP_285153548.1">
    <property type="nucleotide sequence ID" value="NZ_JASSPP010000014.1"/>
</dbReference>
<comment type="caution">
    <text evidence="2">The sequence shown here is derived from an EMBL/GenBank/DDBJ whole genome shotgun (WGS) entry which is preliminary data.</text>
</comment>
<sequence>MENNSYFDGGILGLIGINILAFLLTLFSFGLAFPWALCLYYSWHFKHTVIDGKRLKFIGTGSSLFLNYIIWLILFIITFGIYGFWISIKFRKWVVKNTHFI</sequence>
<evidence type="ECO:0008006" key="4">
    <source>
        <dbReference type="Google" id="ProtNLM"/>
    </source>
</evidence>
<organism evidence="2 3">
    <name type="scientific">Sneathia sanguinegens</name>
    <dbReference type="NCBI Taxonomy" id="40543"/>
    <lineage>
        <taxon>Bacteria</taxon>
        <taxon>Fusobacteriati</taxon>
        <taxon>Fusobacteriota</taxon>
        <taxon>Fusobacteriia</taxon>
        <taxon>Fusobacteriales</taxon>
        <taxon>Leptotrichiaceae</taxon>
        <taxon>Sneathia</taxon>
    </lineage>
</organism>
<evidence type="ECO:0000256" key="1">
    <source>
        <dbReference type="SAM" id="Phobius"/>
    </source>
</evidence>
<feature type="transmembrane region" description="Helical" evidence="1">
    <location>
        <begin position="64"/>
        <end position="88"/>
    </location>
</feature>
<reference evidence="2 3" key="1">
    <citation type="submission" date="2023-06" db="EMBL/GenBank/DDBJ databases">
        <title>Antibody response to the Sneathia vaginalis cytopathogenic toxin A during pregnancy.</title>
        <authorList>
            <person name="Mccoy Z.T."/>
            <person name="Serrano M.G."/>
            <person name="Spaine K."/>
            <person name="Edwards D.J."/>
            <person name="Buck G.A."/>
            <person name="Jefferson K."/>
        </authorList>
    </citation>
    <scope>NUCLEOTIDE SEQUENCE [LARGE SCALE GENOMIC DNA]</scope>
    <source>
        <strain evidence="2 3">CCUG 42621</strain>
    </source>
</reference>
<feature type="transmembrane region" description="Helical" evidence="1">
    <location>
        <begin position="12"/>
        <end position="43"/>
    </location>
</feature>
<protein>
    <recommendedName>
        <fullName evidence="4">DUF898 domain-containing protein</fullName>
    </recommendedName>
</protein>
<keyword evidence="3" id="KW-1185">Reference proteome</keyword>
<proteinExistence type="predicted"/>
<keyword evidence="1" id="KW-1133">Transmembrane helix</keyword>
<dbReference type="EMBL" id="JASSPP010000014">
    <property type="protein sequence ID" value="MDK9581178.1"/>
    <property type="molecule type" value="Genomic_DNA"/>
</dbReference>
<evidence type="ECO:0000313" key="2">
    <source>
        <dbReference type="EMBL" id="MDK9581178.1"/>
    </source>
</evidence>
<dbReference type="Proteomes" id="UP001225134">
    <property type="component" value="Unassembled WGS sequence"/>
</dbReference>
<accession>A0ABT7HKW2</accession>
<keyword evidence="1" id="KW-0472">Membrane</keyword>
<gene>
    <name evidence="2" type="ORF">QQA45_06755</name>
</gene>
<keyword evidence="1" id="KW-0812">Transmembrane</keyword>